<dbReference type="OrthoDB" id="3533915at2"/>
<evidence type="ECO:0000313" key="1">
    <source>
        <dbReference type="EMBL" id="SDH33668.1"/>
    </source>
</evidence>
<dbReference type="AlphaFoldDB" id="A0A1G8BKL9"/>
<dbReference type="Proteomes" id="UP000198923">
    <property type="component" value="Unassembled WGS sequence"/>
</dbReference>
<sequence length="68" mass="7330">MFGIAGYRPAWLTGITTVAELAGYLAKGPIGPAQIRRILRGLEISDGRPYTYPLGDAAARLLTRKGKQ</sequence>
<reference evidence="1 2" key="1">
    <citation type="submission" date="2016-10" db="EMBL/GenBank/DDBJ databases">
        <authorList>
            <person name="de Groot N.N."/>
        </authorList>
    </citation>
    <scope>NUCLEOTIDE SEQUENCE [LARGE SCALE GENOMIC DNA]</scope>
    <source>
        <strain evidence="1 2">CPCC 201354</strain>
    </source>
</reference>
<accession>A0A1G8BKL9</accession>
<keyword evidence="2" id="KW-1185">Reference proteome</keyword>
<protein>
    <submittedName>
        <fullName evidence="1">Uncharacterized protein</fullName>
    </submittedName>
</protein>
<dbReference type="RefSeq" id="WP_093171389.1">
    <property type="nucleotide sequence ID" value="NZ_FNCN01000014.1"/>
</dbReference>
<organism evidence="1 2">
    <name type="scientific">Sinosporangium album</name>
    <dbReference type="NCBI Taxonomy" id="504805"/>
    <lineage>
        <taxon>Bacteria</taxon>
        <taxon>Bacillati</taxon>
        <taxon>Actinomycetota</taxon>
        <taxon>Actinomycetes</taxon>
        <taxon>Streptosporangiales</taxon>
        <taxon>Streptosporangiaceae</taxon>
        <taxon>Sinosporangium</taxon>
    </lineage>
</organism>
<name>A0A1G8BKL9_9ACTN</name>
<proteinExistence type="predicted"/>
<dbReference type="EMBL" id="FNCN01000014">
    <property type="protein sequence ID" value="SDH33668.1"/>
    <property type="molecule type" value="Genomic_DNA"/>
</dbReference>
<evidence type="ECO:0000313" key="2">
    <source>
        <dbReference type="Proteomes" id="UP000198923"/>
    </source>
</evidence>
<gene>
    <name evidence="1" type="ORF">SAMN05421505_11474</name>
</gene>